<accession>A0A0N4X2J3</accession>
<dbReference type="AlphaFoldDB" id="A0A0N4X2J3"/>
<reference evidence="2 3" key="2">
    <citation type="submission" date="2018-11" db="EMBL/GenBank/DDBJ databases">
        <authorList>
            <consortium name="Pathogen Informatics"/>
        </authorList>
    </citation>
    <scope>NUCLEOTIDE SEQUENCE [LARGE SCALE GENOMIC DNA]</scope>
    <source>
        <strain evidence="2 3">MHpl1</strain>
    </source>
</reference>
<dbReference type="PANTHER" id="PTHR46705:SF12">
    <property type="entry name" value="DOMAIN OF UNKNOWN FUNCTION DB DOMAIN-CONTAINING PROTEIN"/>
    <property type="match status" value="1"/>
</dbReference>
<dbReference type="OrthoDB" id="5843172at2759"/>
<dbReference type="OMA" id="HNPNING"/>
<reference evidence="4" key="1">
    <citation type="submission" date="2017-02" db="UniProtKB">
        <authorList>
            <consortium name="WormBaseParasite"/>
        </authorList>
    </citation>
    <scope>IDENTIFICATION</scope>
</reference>
<dbReference type="InterPro" id="IPR002602">
    <property type="entry name" value="DB"/>
</dbReference>
<evidence type="ECO:0000313" key="4">
    <source>
        <dbReference type="WBParaSite" id="HPLM_0001858001-mRNA-1"/>
    </source>
</evidence>
<sequence>MCQWEWNPFQQFQQQQQRPVQPVQAIQPQWRRPMAAGTLQHEAALARTRAIYGIPGQRNANQKLRTCCRSLKDADIECRRRYCDFNALRPDMVIGFMAQCAPRGPTVGEMWDCASSRADHTACCRGQNVIDQCLVYCETTNGVPTDYLKYIVCLSQFDKIRHCFQQYLEHNPNINGDD</sequence>
<dbReference type="EMBL" id="UZAF01020660">
    <property type="protein sequence ID" value="VDO71875.1"/>
    <property type="molecule type" value="Genomic_DNA"/>
</dbReference>
<dbReference type="WBParaSite" id="HPLM_0001858001-mRNA-1">
    <property type="protein sequence ID" value="HPLM_0001858001-mRNA-1"/>
    <property type="gene ID" value="HPLM_0001858001"/>
</dbReference>
<name>A0A0N4X2J3_HAEPC</name>
<feature type="domain" description="Domain of unknown function DB" evidence="1">
    <location>
        <begin position="67"/>
        <end position="164"/>
    </location>
</feature>
<dbReference type="Pfam" id="PF01682">
    <property type="entry name" value="DB"/>
    <property type="match status" value="1"/>
</dbReference>
<dbReference type="PANTHER" id="PTHR46705">
    <property type="entry name" value="PROTEIN CBG09805"/>
    <property type="match status" value="1"/>
</dbReference>
<gene>
    <name evidence="2" type="ORF">HPLM_LOCUS18572</name>
</gene>
<evidence type="ECO:0000313" key="2">
    <source>
        <dbReference type="EMBL" id="VDO71875.1"/>
    </source>
</evidence>
<organism evidence="4">
    <name type="scientific">Haemonchus placei</name>
    <name type="common">Barber's pole worm</name>
    <dbReference type="NCBI Taxonomy" id="6290"/>
    <lineage>
        <taxon>Eukaryota</taxon>
        <taxon>Metazoa</taxon>
        <taxon>Ecdysozoa</taxon>
        <taxon>Nematoda</taxon>
        <taxon>Chromadorea</taxon>
        <taxon>Rhabditida</taxon>
        <taxon>Rhabditina</taxon>
        <taxon>Rhabditomorpha</taxon>
        <taxon>Strongyloidea</taxon>
        <taxon>Trichostrongylidae</taxon>
        <taxon>Haemonchus</taxon>
    </lineage>
</organism>
<evidence type="ECO:0000313" key="3">
    <source>
        <dbReference type="Proteomes" id="UP000268014"/>
    </source>
</evidence>
<evidence type="ECO:0000259" key="1">
    <source>
        <dbReference type="Pfam" id="PF01682"/>
    </source>
</evidence>
<proteinExistence type="predicted"/>
<dbReference type="STRING" id="6290.A0A0N4X2J3"/>
<protein>
    <submittedName>
        <fullName evidence="4">DB domain-containing protein</fullName>
    </submittedName>
</protein>
<dbReference type="Proteomes" id="UP000268014">
    <property type="component" value="Unassembled WGS sequence"/>
</dbReference>
<keyword evidence="3" id="KW-1185">Reference proteome</keyword>